<sequence length="71" mass="7690">MNTMIHGKVLIFCLLGLHIFVPSATASTHCPKEPSNKDECGGKLCGVRNNCPEGCSCDSGAHWCMSYCKRT</sequence>
<accession>A0A023G3Z6</accession>
<proteinExistence type="evidence at transcript level"/>
<dbReference type="EMBL" id="GBBM01006951">
    <property type="protein sequence ID" value="JAC28467.1"/>
    <property type="molecule type" value="mRNA"/>
</dbReference>
<feature type="signal peptide" evidence="1">
    <location>
        <begin position="1"/>
        <end position="26"/>
    </location>
</feature>
<protein>
    <submittedName>
        <fullName evidence="2">Putative secreted protein</fullName>
    </submittedName>
</protein>
<reference evidence="2" key="1">
    <citation type="submission" date="2014-03" db="EMBL/GenBank/DDBJ databases">
        <title>The sialotranscriptome of Amblyomma triste, Amblyomma parvum and Amblyomma cajennense ticks, uncovered by 454-based RNA-seq.</title>
        <authorList>
            <person name="Garcia G.R."/>
            <person name="Gardinassi L.G."/>
            <person name="Ribeiro J.M."/>
            <person name="Anatriello E."/>
            <person name="Ferreira B.R."/>
            <person name="Moreira H.N."/>
            <person name="Mafra C."/>
            <person name="Olegario M.M."/>
            <person name="Szabo P.J."/>
            <person name="Miranda-Santos I.K."/>
            <person name="Maruyama S.R."/>
        </authorList>
    </citation>
    <scope>NUCLEOTIDE SEQUENCE</scope>
    <source>
        <strain evidence="2">Mato Grasso do Sul</strain>
        <tissue evidence="2">Salivary glands</tissue>
    </source>
</reference>
<evidence type="ECO:0000256" key="1">
    <source>
        <dbReference type="SAM" id="SignalP"/>
    </source>
</evidence>
<organism evidence="2">
    <name type="scientific">Amblyomma triste</name>
    <name type="common">Neotropical tick</name>
    <dbReference type="NCBI Taxonomy" id="251400"/>
    <lineage>
        <taxon>Eukaryota</taxon>
        <taxon>Metazoa</taxon>
        <taxon>Ecdysozoa</taxon>
        <taxon>Arthropoda</taxon>
        <taxon>Chelicerata</taxon>
        <taxon>Arachnida</taxon>
        <taxon>Acari</taxon>
        <taxon>Parasitiformes</taxon>
        <taxon>Ixodida</taxon>
        <taxon>Ixodoidea</taxon>
        <taxon>Ixodidae</taxon>
        <taxon>Amblyomminae</taxon>
        <taxon>Amblyomma</taxon>
    </lineage>
</organism>
<dbReference type="AlphaFoldDB" id="A0A023G3Z6"/>
<feature type="chain" id="PRO_5001518169" evidence="1">
    <location>
        <begin position="27"/>
        <end position="71"/>
    </location>
</feature>
<keyword evidence="1" id="KW-0732">Signal</keyword>
<name>A0A023G3Z6_AMBTT</name>
<evidence type="ECO:0000313" key="2">
    <source>
        <dbReference type="EMBL" id="JAC28467.1"/>
    </source>
</evidence>